<proteinExistence type="predicted"/>
<sequence length="107" mass="12072">MIENIPGPSQTASDERGTKETPTLTDIMKAIADLRFTPEHKIYTLSVEMTLIRAEPRKDGERKDVIYDTVESITGNMKDTRTAFIKLQDTAHTLGARVEDTGRRNHL</sequence>
<organism evidence="2 3">
    <name type="scientific">Pleurodeles waltl</name>
    <name type="common">Iberian ribbed newt</name>
    <dbReference type="NCBI Taxonomy" id="8319"/>
    <lineage>
        <taxon>Eukaryota</taxon>
        <taxon>Metazoa</taxon>
        <taxon>Chordata</taxon>
        <taxon>Craniata</taxon>
        <taxon>Vertebrata</taxon>
        <taxon>Euteleostomi</taxon>
        <taxon>Amphibia</taxon>
        <taxon>Batrachia</taxon>
        <taxon>Caudata</taxon>
        <taxon>Salamandroidea</taxon>
        <taxon>Salamandridae</taxon>
        <taxon>Pleurodelinae</taxon>
        <taxon>Pleurodeles</taxon>
    </lineage>
</organism>
<protein>
    <submittedName>
        <fullName evidence="2">Uncharacterized protein</fullName>
    </submittedName>
</protein>
<evidence type="ECO:0000256" key="1">
    <source>
        <dbReference type="SAM" id="MobiDB-lite"/>
    </source>
</evidence>
<evidence type="ECO:0000313" key="2">
    <source>
        <dbReference type="EMBL" id="KAJ1185471.1"/>
    </source>
</evidence>
<evidence type="ECO:0000313" key="3">
    <source>
        <dbReference type="Proteomes" id="UP001066276"/>
    </source>
</evidence>
<dbReference type="EMBL" id="JANPWB010000005">
    <property type="protein sequence ID" value="KAJ1185471.1"/>
    <property type="molecule type" value="Genomic_DNA"/>
</dbReference>
<keyword evidence="3" id="KW-1185">Reference proteome</keyword>
<dbReference type="AlphaFoldDB" id="A0AAV7UAU9"/>
<reference evidence="2" key="1">
    <citation type="journal article" date="2022" name="bioRxiv">
        <title>Sequencing and chromosome-scale assembly of the giantPleurodeles waltlgenome.</title>
        <authorList>
            <person name="Brown T."/>
            <person name="Elewa A."/>
            <person name="Iarovenko S."/>
            <person name="Subramanian E."/>
            <person name="Araus A.J."/>
            <person name="Petzold A."/>
            <person name="Susuki M."/>
            <person name="Suzuki K.-i.T."/>
            <person name="Hayashi T."/>
            <person name="Toyoda A."/>
            <person name="Oliveira C."/>
            <person name="Osipova E."/>
            <person name="Leigh N.D."/>
            <person name="Simon A."/>
            <person name="Yun M.H."/>
        </authorList>
    </citation>
    <scope>NUCLEOTIDE SEQUENCE</scope>
    <source>
        <strain evidence="2">20211129_DDA</strain>
        <tissue evidence="2">Liver</tissue>
    </source>
</reference>
<accession>A0AAV7UAU9</accession>
<name>A0AAV7UAU9_PLEWA</name>
<comment type="caution">
    <text evidence="2">The sequence shown here is derived from an EMBL/GenBank/DDBJ whole genome shotgun (WGS) entry which is preliminary data.</text>
</comment>
<gene>
    <name evidence="2" type="ORF">NDU88_002263</name>
</gene>
<feature type="region of interest" description="Disordered" evidence="1">
    <location>
        <begin position="1"/>
        <end position="21"/>
    </location>
</feature>
<dbReference type="Proteomes" id="UP001066276">
    <property type="component" value="Chromosome 3_1"/>
</dbReference>